<evidence type="ECO:0000256" key="16">
    <source>
        <dbReference type="ARBA" id="ARBA00033235"/>
    </source>
</evidence>
<dbReference type="InterPro" id="IPR008279">
    <property type="entry name" value="PEP-util_enz_mobile_dom"/>
</dbReference>
<dbReference type="PANTHER" id="PTHR46244">
    <property type="entry name" value="PHOSPHOENOLPYRUVATE-PROTEIN PHOSPHOTRANSFERASE"/>
    <property type="match status" value="1"/>
</dbReference>
<evidence type="ECO:0000313" key="25">
    <source>
        <dbReference type="Proteomes" id="UP000595917"/>
    </source>
</evidence>
<feature type="active site" description="Tele-phosphohistidine intermediate" evidence="18">
    <location>
        <position position="192"/>
    </location>
</feature>
<keyword evidence="11 17" id="KW-0808">Transferase</keyword>
<dbReference type="InterPro" id="IPR008731">
    <property type="entry name" value="PTS_EIN"/>
</dbReference>
<keyword evidence="25" id="KW-1185">Reference proteome</keyword>
<dbReference type="AlphaFoldDB" id="A0A7T7XQE9"/>
<dbReference type="InterPro" id="IPR040442">
    <property type="entry name" value="Pyrv_kinase-like_dom_sf"/>
</dbReference>
<evidence type="ECO:0000256" key="18">
    <source>
        <dbReference type="PIRSR" id="PIRSR000732-1"/>
    </source>
</evidence>
<evidence type="ECO:0000256" key="20">
    <source>
        <dbReference type="PIRSR" id="PIRSR000732-3"/>
    </source>
</evidence>
<keyword evidence="10 17" id="KW-0762">Sugar transport</keyword>
<evidence type="ECO:0000256" key="5">
    <source>
        <dbReference type="ARBA" id="ARBA00007837"/>
    </source>
</evidence>
<dbReference type="PROSITE" id="PS00370">
    <property type="entry name" value="PEP_ENZYMES_PHOS_SITE"/>
    <property type="match status" value="1"/>
</dbReference>
<comment type="similarity">
    <text evidence="5 17">Belongs to the PEP-utilizing enzyme family.</text>
</comment>
<comment type="catalytic activity">
    <reaction evidence="1 17">
        <text>L-histidyl-[protein] + phosphoenolpyruvate = N(pros)-phospho-L-histidyl-[protein] + pyruvate</text>
        <dbReference type="Rhea" id="RHEA:23880"/>
        <dbReference type="Rhea" id="RHEA-COMP:9745"/>
        <dbReference type="Rhea" id="RHEA-COMP:9746"/>
        <dbReference type="ChEBI" id="CHEBI:15361"/>
        <dbReference type="ChEBI" id="CHEBI:29979"/>
        <dbReference type="ChEBI" id="CHEBI:58702"/>
        <dbReference type="ChEBI" id="CHEBI:64837"/>
        <dbReference type="EC" id="2.7.3.9"/>
    </reaction>
</comment>
<evidence type="ECO:0000256" key="13">
    <source>
        <dbReference type="ARBA" id="ARBA00022723"/>
    </source>
</evidence>
<evidence type="ECO:0000256" key="6">
    <source>
        <dbReference type="ARBA" id="ARBA00012232"/>
    </source>
</evidence>
<feature type="domain" description="Phosphotransferase system enzyme I N-terminal" evidence="23">
    <location>
        <begin position="5"/>
        <end position="129"/>
    </location>
</feature>
<dbReference type="InterPro" id="IPR018274">
    <property type="entry name" value="PEP_util_AS"/>
</dbReference>
<evidence type="ECO:0000256" key="8">
    <source>
        <dbReference type="ARBA" id="ARBA00022448"/>
    </source>
</evidence>
<reference evidence="24" key="1">
    <citation type="submission" date="2021-01" db="EMBL/GenBank/DDBJ databases">
        <title>Description of Breznakiella homolactica.</title>
        <authorList>
            <person name="Song Y."/>
            <person name="Brune A."/>
        </authorList>
    </citation>
    <scope>NUCLEOTIDE SEQUENCE</scope>
    <source>
        <strain evidence="24">RmG30</strain>
    </source>
</reference>
<comment type="subcellular location">
    <subcellularLocation>
        <location evidence="4 17">Cytoplasm</location>
    </subcellularLocation>
</comment>
<dbReference type="InterPro" id="IPR024692">
    <property type="entry name" value="PTS_EI"/>
</dbReference>
<evidence type="ECO:0000256" key="4">
    <source>
        <dbReference type="ARBA" id="ARBA00004496"/>
    </source>
</evidence>
<dbReference type="PROSITE" id="PS00742">
    <property type="entry name" value="PEP_ENZYMES_2"/>
    <property type="match status" value="1"/>
</dbReference>
<dbReference type="InterPro" id="IPR000121">
    <property type="entry name" value="PEP_util_C"/>
</dbReference>
<evidence type="ECO:0000256" key="12">
    <source>
        <dbReference type="ARBA" id="ARBA00022683"/>
    </source>
</evidence>
<feature type="domain" description="PEP-utilising enzyme mobile" evidence="21">
    <location>
        <begin position="156"/>
        <end position="228"/>
    </location>
</feature>
<dbReference type="InterPro" id="IPR023151">
    <property type="entry name" value="PEP_util_CS"/>
</dbReference>
<dbReference type="PIRSF" id="PIRSF000732">
    <property type="entry name" value="PTS_enzyme_I"/>
    <property type="match status" value="1"/>
</dbReference>
<feature type="binding site" evidence="19">
    <location>
        <position position="299"/>
    </location>
    <ligand>
        <name>phosphoenolpyruvate</name>
        <dbReference type="ChEBI" id="CHEBI:58702"/>
    </ligand>
</feature>
<dbReference type="GO" id="GO:0046872">
    <property type="term" value="F:metal ion binding"/>
    <property type="evidence" value="ECO:0007669"/>
    <property type="project" value="UniProtKB-KW"/>
</dbReference>
<evidence type="ECO:0000256" key="3">
    <source>
        <dbReference type="ARBA" id="ARBA00002728"/>
    </source>
</evidence>
<feature type="binding site" evidence="20">
    <location>
        <position position="434"/>
    </location>
    <ligand>
        <name>Mg(2+)</name>
        <dbReference type="ChEBI" id="CHEBI:18420"/>
    </ligand>
</feature>
<dbReference type="GO" id="GO:0016301">
    <property type="term" value="F:kinase activity"/>
    <property type="evidence" value="ECO:0007669"/>
    <property type="project" value="UniProtKB-KW"/>
</dbReference>
<dbReference type="InterPro" id="IPR050499">
    <property type="entry name" value="PEP-utilizing_PTS_enzyme"/>
</dbReference>
<feature type="domain" description="PEP-utilising enzyme C-terminal" evidence="22">
    <location>
        <begin position="255"/>
        <end position="542"/>
    </location>
</feature>
<dbReference type="Proteomes" id="UP000595917">
    <property type="component" value="Chromosome"/>
</dbReference>
<dbReference type="GO" id="GO:0005737">
    <property type="term" value="C:cytoplasm"/>
    <property type="evidence" value="ECO:0007669"/>
    <property type="project" value="UniProtKB-SubCell"/>
</dbReference>
<evidence type="ECO:0000259" key="23">
    <source>
        <dbReference type="Pfam" id="PF05524"/>
    </source>
</evidence>
<dbReference type="EMBL" id="CP067089">
    <property type="protein sequence ID" value="QQO10539.1"/>
    <property type="molecule type" value="Genomic_DNA"/>
</dbReference>
<evidence type="ECO:0000256" key="2">
    <source>
        <dbReference type="ARBA" id="ARBA00001946"/>
    </source>
</evidence>
<dbReference type="Pfam" id="PF05524">
    <property type="entry name" value="PEP-utilisers_N"/>
    <property type="match status" value="1"/>
</dbReference>
<dbReference type="NCBIfam" id="TIGR01417">
    <property type="entry name" value="PTS_I_fam"/>
    <property type="match status" value="1"/>
</dbReference>
<proteinExistence type="inferred from homology"/>
<dbReference type="Gene3D" id="3.20.20.60">
    <property type="entry name" value="Phosphoenolpyruvate-binding domains"/>
    <property type="match status" value="1"/>
</dbReference>
<evidence type="ECO:0000256" key="17">
    <source>
        <dbReference type="PIRNR" id="PIRNR000732"/>
    </source>
</evidence>
<feature type="binding site" evidence="20">
    <location>
        <position position="458"/>
    </location>
    <ligand>
        <name>Mg(2+)</name>
        <dbReference type="ChEBI" id="CHEBI:18420"/>
    </ligand>
</feature>
<dbReference type="PRINTS" id="PR01736">
    <property type="entry name" value="PHPHTRNFRASE"/>
</dbReference>
<dbReference type="Gene3D" id="3.50.30.10">
    <property type="entry name" value="Phosphohistidine domain"/>
    <property type="match status" value="1"/>
</dbReference>
<dbReference type="InterPro" id="IPR006318">
    <property type="entry name" value="PTS_EI-like"/>
</dbReference>
<feature type="binding site" evidence="19">
    <location>
        <position position="468"/>
    </location>
    <ligand>
        <name>phosphoenolpyruvate</name>
        <dbReference type="ChEBI" id="CHEBI:58702"/>
    </ligand>
</feature>
<dbReference type="SUPFAM" id="SSF51621">
    <property type="entry name" value="Phosphoenolpyruvate/pyruvate domain"/>
    <property type="match status" value="1"/>
</dbReference>
<feature type="active site" description="Proton donor" evidence="18">
    <location>
        <position position="505"/>
    </location>
</feature>
<evidence type="ECO:0000256" key="10">
    <source>
        <dbReference type="ARBA" id="ARBA00022597"/>
    </source>
</evidence>
<dbReference type="GO" id="GO:0008965">
    <property type="term" value="F:phosphoenolpyruvate-protein phosphotransferase activity"/>
    <property type="evidence" value="ECO:0007669"/>
    <property type="project" value="UniProtKB-EC"/>
</dbReference>
<dbReference type="PANTHER" id="PTHR46244:SF3">
    <property type="entry name" value="PHOSPHOENOLPYRUVATE-PROTEIN PHOSPHOTRANSFERASE"/>
    <property type="match status" value="1"/>
</dbReference>
<dbReference type="EC" id="2.7.3.9" evidence="6 17"/>
<dbReference type="InterPro" id="IPR036618">
    <property type="entry name" value="PtsI_HPr-bd_sf"/>
</dbReference>
<dbReference type="SUPFAM" id="SSF52009">
    <property type="entry name" value="Phosphohistidine domain"/>
    <property type="match status" value="1"/>
</dbReference>
<evidence type="ECO:0000256" key="9">
    <source>
        <dbReference type="ARBA" id="ARBA00022490"/>
    </source>
</evidence>
<evidence type="ECO:0000256" key="15">
    <source>
        <dbReference type="ARBA" id="ARBA00022842"/>
    </source>
</evidence>
<comment type="cofactor">
    <cofactor evidence="2 17 20">
        <name>Mg(2+)</name>
        <dbReference type="ChEBI" id="CHEBI:18420"/>
    </cofactor>
</comment>
<keyword evidence="14 17" id="KW-0418">Kinase</keyword>
<name>A0A7T7XQE9_9SPIR</name>
<dbReference type="GO" id="GO:0009401">
    <property type="term" value="P:phosphoenolpyruvate-dependent sugar phosphotransferase system"/>
    <property type="evidence" value="ECO:0007669"/>
    <property type="project" value="UniProtKB-KW"/>
</dbReference>
<dbReference type="Pfam" id="PF02896">
    <property type="entry name" value="PEP-utilizers_C"/>
    <property type="match status" value="1"/>
</dbReference>
<dbReference type="KEGG" id="bhc:JFL75_06390"/>
<keyword evidence="9 17" id="KW-0963">Cytoplasm</keyword>
<dbReference type="Pfam" id="PF00391">
    <property type="entry name" value="PEP-utilizers"/>
    <property type="match status" value="1"/>
</dbReference>
<evidence type="ECO:0000259" key="21">
    <source>
        <dbReference type="Pfam" id="PF00391"/>
    </source>
</evidence>
<evidence type="ECO:0000313" key="24">
    <source>
        <dbReference type="EMBL" id="QQO10539.1"/>
    </source>
</evidence>
<feature type="binding site" evidence="19">
    <location>
        <begin position="457"/>
        <end position="458"/>
    </location>
    <ligand>
        <name>phosphoenolpyruvate</name>
        <dbReference type="ChEBI" id="CHEBI:58702"/>
    </ligand>
</feature>
<keyword evidence="8 17" id="KW-0813">Transport</keyword>
<keyword evidence="15 17" id="KW-0460">Magnesium</keyword>
<dbReference type="InterPro" id="IPR015813">
    <property type="entry name" value="Pyrv/PenolPyrv_kinase-like_dom"/>
</dbReference>
<evidence type="ECO:0000256" key="1">
    <source>
        <dbReference type="ARBA" id="ARBA00000683"/>
    </source>
</evidence>
<dbReference type="RefSeq" id="WP_215627844.1">
    <property type="nucleotide sequence ID" value="NZ_CP067089.2"/>
</dbReference>
<evidence type="ECO:0000256" key="14">
    <source>
        <dbReference type="ARBA" id="ARBA00022777"/>
    </source>
</evidence>
<feature type="binding site" evidence="19">
    <location>
        <position position="335"/>
    </location>
    <ligand>
        <name>phosphoenolpyruvate</name>
        <dbReference type="ChEBI" id="CHEBI:58702"/>
    </ligand>
</feature>
<evidence type="ECO:0000256" key="7">
    <source>
        <dbReference type="ARBA" id="ARBA00016544"/>
    </source>
</evidence>
<keyword evidence="13 17" id="KW-0479">Metal-binding</keyword>
<evidence type="ECO:0000259" key="22">
    <source>
        <dbReference type="Pfam" id="PF02896"/>
    </source>
</evidence>
<accession>A0A7T7XQE9</accession>
<evidence type="ECO:0000256" key="11">
    <source>
        <dbReference type="ARBA" id="ARBA00022679"/>
    </source>
</evidence>
<sequence length="581" mass="64842">MERLSGISASSGIVMGKAFLYLEGEFPDIPRYSIQKSDTDHEWKRLLSAIDAAKAEIQELLDTSSHEMTKEQAQIFQAQLMMLEDEEFHGQMKERLETSLENIEWVVWDISHELTQKLIASADAYLRERAVDISDVASRILFKLLSIKRFSLADLKEDVILVVHDLLPSDALAMNKERVKGIVMDMGGRTSHTAILARAFEIPAVLGLSRVTKLINDGDTVIVDGNAGRVTIKPDKKALSRFKRVAAQINRISDELHAIRDLPAETLDGYRVCLKANIELPEEADHVLKYGAEGIGLYRSEFLFLTPGYPAEEETQYQAYRRVLEAMGDRPVTIRTLDLGGDKLLPNLQSYDEKNPLLGWRAIRFCLSLPELFKTQLKTLLRCSTEGNLKIMFPMISGIEELVNAITVVEEAKAECLEKGFPFNENIEIGIMIEIPSAAMTADILAKKSDFFSIGTNDLVQYSIAVDRGNEKVNYLAQPFHPGVLRFIKRTIDAAHENGIKAAMCGELAGDPMATAVLLGLGLDEFSMTASSIPLVKKIIRGSTIESCRILAEKIMECSSYQHVTFLVEAWMAEHFPDIGD</sequence>
<dbReference type="Gene3D" id="1.10.274.10">
    <property type="entry name" value="PtsI, HPr-binding domain"/>
    <property type="match status" value="1"/>
</dbReference>
<gene>
    <name evidence="24" type="primary">ptsP</name>
    <name evidence="24" type="ORF">JFL75_06390</name>
</gene>
<dbReference type="SUPFAM" id="SSF47831">
    <property type="entry name" value="Enzyme I of the PEP:sugar phosphotransferase system HPr-binding (sub)domain"/>
    <property type="match status" value="1"/>
</dbReference>
<comment type="function">
    <text evidence="3 17">General (non sugar-specific) component of the phosphoenolpyruvate-dependent sugar phosphotransferase system (sugar PTS). This major carbohydrate active-transport system catalyzes the phosphorylation of incoming sugar substrates concomitantly with their translocation across the cell membrane. Enzyme I transfers the phosphoryl group from phosphoenolpyruvate (PEP) to the phosphoryl carrier protein (HPr).</text>
</comment>
<keyword evidence="12 17" id="KW-0598">Phosphotransferase system</keyword>
<dbReference type="InterPro" id="IPR036637">
    <property type="entry name" value="Phosphohistidine_dom_sf"/>
</dbReference>
<organism evidence="24 25">
    <name type="scientific">Breznakiella homolactica</name>
    <dbReference type="NCBI Taxonomy" id="2798577"/>
    <lineage>
        <taxon>Bacteria</taxon>
        <taxon>Pseudomonadati</taxon>
        <taxon>Spirochaetota</taxon>
        <taxon>Spirochaetia</taxon>
        <taxon>Spirochaetales</taxon>
        <taxon>Breznakiellaceae</taxon>
        <taxon>Breznakiella</taxon>
    </lineage>
</organism>
<evidence type="ECO:0000256" key="19">
    <source>
        <dbReference type="PIRSR" id="PIRSR000732-2"/>
    </source>
</evidence>
<protein>
    <recommendedName>
        <fullName evidence="7 17">Phosphoenolpyruvate-protein phosphotransferase</fullName>
        <ecNumber evidence="6 17">2.7.3.9</ecNumber>
    </recommendedName>
    <alternativeName>
        <fullName evidence="16 17">Phosphotransferase system, enzyme I</fullName>
    </alternativeName>
</protein>